<dbReference type="EMBL" id="VJMH01002604">
    <property type="protein sequence ID" value="KAF0708185.1"/>
    <property type="molecule type" value="Genomic_DNA"/>
</dbReference>
<dbReference type="Proteomes" id="UP000332933">
    <property type="component" value="Unassembled WGS sequence"/>
</dbReference>
<dbReference type="AlphaFoldDB" id="A0A485KH84"/>
<evidence type="ECO:0000313" key="1">
    <source>
        <dbReference type="EMBL" id="KAF0708185.1"/>
    </source>
</evidence>
<gene>
    <name evidence="2" type="primary">Aste57867_6426</name>
    <name evidence="1" type="ORF">As57867_006410</name>
    <name evidence="2" type="ORF">ASTE57867_6426</name>
</gene>
<reference evidence="2 3" key="1">
    <citation type="submission" date="2019-03" db="EMBL/GenBank/DDBJ databases">
        <authorList>
            <person name="Gaulin E."/>
            <person name="Dumas B."/>
        </authorList>
    </citation>
    <scope>NUCLEOTIDE SEQUENCE [LARGE SCALE GENOMIC DNA]</scope>
    <source>
        <strain evidence="2">CBS 568.67</strain>
    </source>
</reference>
<reference evidence="1" key="2">
    <citation type="submission" date="2019-06" db="EMBL/GenBank/DDBJ databases">
        <title>Genomics analysis of Aphanomyces spp. identifies a new class of oomycete effector associated with host adaptation.</title>
        <authorList>
            <person name="Gaulin E."/>
        </authorList>
    </citation>
    <scope>NUCLEOTIDE SEQUENCE</scope>
    <source>
        <strain evidence="1">CBS 578.67</strain>
    </source>
</reference>
<evidence type="ECO:0000313" key="3">
    <source>
        <dbReference type="Proteomes" id="UP000332933"/>
    </source>
</evidence>
<dbReference type="PANTHER" id="PTHR13510">
    <property type="entry name" value="FYVE-FINGER-CONTAINING RAB5 EFFECTOR PROTEIN RABENOSYN-5-RELATED"/>
    <property type="match status" value="1"/>
</dbReference>
<dbReference type="EMBL" id="CAADRA010002606">
    <property type="protein sequence ID" value="VFT83419.1"/>
    <property type="molecule type" value="Genomic_DNA"/>
</dbReference>
<evidence type="ECO:0000313" key="2">
    <source>
        <dbReference type="EMBL" id="VFT83419.1"/>
    </source>
</evidence>
<protein>
    <submittedName>
        <fullName evidence="2">Aste57867_6426 protein</fullName>
    </submittedName>
</protein>
<dbReference type="InterPro" id="IPR052727">
    <property type="entry name" value="Rab4/Rab5_effector"/>
</dbReference>
<name>A0A485KH84_9STRA</name>
<dbReference type="PANTHER" id="PTHR13510:SF44">
    <property type="entry name" value="RABENOSYN-5"/>
    <property type="match status" value="1"/>
</dbReference>
<sequence length="480" mass="53188">MRPESSSRFLLSPLSSTQKTQFRHLATGLLKQALEECDITTHEMDAHWKHTRTHQGLKVYKAKSPQAPSDLMVTGIVNGKLHDVMTCLYADDSYNFRVNSALLMPKDFLDCEVLHAMDTADDDHPFRFHGLKWCATKWPGASALAKNRDLCYFESTGLAQATDNVTGALTTFGYSILESFDLAQCGHLEDLSIVRAKISIRHIFRELPIGCTLVMTHATVDPCGSLSSWGSDFSALPQLLAISRAAEVAESIRLTKLLYSSTAAVSPSTGSDWRKPLSFLAHAVCCICQSEHPKMEKRRVMETTSGSGIRACKRHFCGHCILASPTKPPRVIPRFLDDEEPTAADPRPYALSTLSSLDLSEYSFSNHNQHNGSSNKSSLPILDFDSDDEGGEDVISIYSGLDFDMRSTVQSHLDDWDDLHDRGSDEVQEAEPTLAKLNASAVVGSQLAQLTARMDDTLSLLRRNKTQIDFCRSHGRVEYL</sequence>
<dbReference type="OrthoDB" id="70356at2759"/>
<accession>A0A485KH84</accession>
<dbReference type="InterPro" id="IPR023393">
    <property type="entry name" value="START-like_dom_sf"/>
</dbReference>
<dbReference type="Gene3D" id="3.30.530.20">
    <property type="match status" value="1"/>
</dbReference>
<organism evidence="2 3">
    <name type="scientific">Aphanomyces stellatus</name>
    <dbReference type="NCBI Taxonomy" id="120398"/>
    <lineage>
        <taxon>Eukaryota</taxon>
        <taxon>Sar</taxon>
        <taxon>Stramenopiles</taxon>
        <taxon>Oomycota</taxon>
        <taxon>Saprolegniomycetes</taxon>
        <taxon>Saprolegniales</taxon>
        <taxon>Verrucalvaceae</taxon>
        <taxon>Aphanomyces</taxon>
    </lineage>
</organism>
<proteinExistence type="predicted"/>
<keyword evidence="3" id="KW-1185">Reference proteome</keyword>